<organism evidence="1 2">
    <name type="scientific">Azospirillum cavernae</name>
    <dbReference type="NCBI Taxonomy" id="2320860"/>
    <lineage>
        <taxon>Bacteria</taxon>
        <taxon>Pseudomonadati</taxon>
        <taxon>Pseudomonadota</taxon>
        <taxon>Alphaproteobacteria</taxon>
        <taxon>Rhodospirillales</taxon>
        <taxon>Azospirillaceae</taxon>
        <taxon>Azospirillum</taxon>
    </lineage>
</organism>
<dbReference type="Proteomes" id="UP000283458">
    <property type="component" value="Unassembled WGS sequence"/>
</dbReference>
<comment type="caution">
    <text evidence="1">The sequence shown here is derived from an EMBL/GenBank/DDBJ whole genome shotgun (WGS) entry which is preliminary data.</text>
</comment>
<evidence type="ECO:0000313" key="2">
    <source>
        <dbReference type="Proteomes" id="UP000283458"/>
    </source>
</evidence>
<sequence length="615" mass="66437">MAMDSQTQAFLSVTLGQVPEVGSFLSGIFNIVEPDEFNETLVKQLDNIEFTLKDIENQIRQLGLSIKMSELYAEENQADSNIDNWYYNHVGPWLKRNNTSNEMDGKYLSTETGSAGADILQNCTMMLDDINSAILGKLGENNSKWLQLVIDQCLGASAATRAANQVDSYVEISYKCWLKLIHIQMKGIACLRAINSDQLGQYICVVRDNIIAQGIECQNLVNQNLSNDDFTWVGTGGPDWSAACVLEVSDVNNQFVSIEDSKVISGCVSVGIQFGTVSGQNQWGPEIASGMMLKDGSIKLSSSSWGDVPFGKNLNLAPTGLGNGGAFINYTMDSCVLSHGEVITGVKLVVDHTQSWEHSAEYNDAFGAVITYNKVKPDLSLDSDQTYTLNLDVAAVKKAEVQRVALGQYSSLPSRGASTPITGFGYTVFGNQLAIRLQTSIHQNAFGPVLIDAGDQVALYSPAKRGYLENNNGAPAINSGAFGSNQSFQLSGLSHPPQYGDKVTITQVGSPQVLLGSSNGQLVFGESGNVTHSHWTLVNPADVAGDYGSDPVPKVYNWSAVLFMLSGNDQGLYLKVESETLILTLGSPTENQSGKGNVARIDDSSYYWNVRPGQS</sequence>
<dbReference type="AlphaFoldDB" id="A0A418W3L1"/>
<protein>
    <submittedName>
        <fullName evidence="1">Uncharacterized protein</fullName>
    </submittedName>
</protein>
<evidence type="ECO:0000313" key="1">
    <source>
        <dbReference type="EMBL" id="RJF84589.1"/>
    </source>
</evidence>
<name>A0A418W3L1_9PROT</name>
<reference evidence="1 2" key="1">
    <citation type="submission" date="2018-09" db="EMBL/GenBank/DDBJ databases">
        <authorList>
            <person name="Zhu H."/>
        </authorList>
    </citation>
    <scope>NUCLEOTIDE SEQUENCE [LARGE SCALE GENOMIC DNA]</scope>
    <source>
        <strain evidence="1 2">K2W22B-5</strain>
    </source>
</reference>
<dbReference type="EMBL" id="QYUL01000001">
    <property type="protein sequence ID" value="RJF84589.1"/>
    <property type="molecule type" value="Genomic_DNA"/>
</dbReference>
<keyword evidence="2" id="KW-1185">Reference proteome</keyword>
<proteinExistence type="predicted"/>
<accession>A0A418W3L1</accession>
<gene>
    <name evidence="1" type="ORF">D3877_08765</name>
</gene>